<name>A0A4Y2RRH6_ARAVE</name>
<evidence type="ECO:0000256" key="9">
    <source>
        <dbReference type="ARBA" id="ARBA00023204"/>
    </source>
</evidence>
<dbReference type="GO" id="GO:0035312">
    <property type="term" value="F:5'-3' DNA exonuclease activity"/>
    <property type="evidence" value="ECO:0007669"/>
    <property type="project" value="TreeGrafter"/>
</dbReference>
<evidence type="ECO:0000313" key="15">
    <source>
        <dbReference type="EMBL" id="GBN77869.1"/>
    </source>
</evidence>
<evidence type="ECO:0000256" key="1">
    <source>
        <dbReference type="ARBA" id="ARBA00004123"/>
    </source>
</evidence>
<keyword evidence="10" id="KW-0539">Nucleus</keyword>
<dbReference type="GO" id="GO:0005634">
    <property type="term" value="C:nucleus"/>
    <property type="evidence" value="ECO:0007669"/>
    <property type="project" value="UniProtKB-SubCell"/>
</dbReference>
<dbReference type="SUPFAM" id="SSF56281">
    <property type="entry name" value="Metallo-hydrolase/oxidoreductase"/>
    <property type="match status" value="1"/>
</dbReference>
<dbReference type="Proteomes" id="UP000499080">
    <property type="component" value="Unassembled WGS sequence"/>
</dbReference>
<evidence type="ECO:0000256" key="5">
    <source>
        <dbReference type="ARBA" id="ARBA00022763"/>
    </source>
</evidence>
<feature type="compositionally biased region" description="Low complexity" evidence="13">
    <location>
        <begin position="802"/>
        <end position="813"/>
    </location>
</feature>
<keyword evidence="3" id="KW-0540">Nuclease</keyword>
<keyword evidence="9" id="KW-0234">DNA repair</keyword>
<gene>
    <name evidence="15" type="primary">DCLRE1C</name>
    <name evidence="15" type="ORF">AVEN_205536-2_1</name>
</gene>
<dbReference type="GO" id="GO:0000723">
    <property type="term" value="P:telomere maintenance"/>
    <property type="evidence" value="ECO:0007669"/>
    <property type="project" value="TreeGrafter"/>
</dbReference>
<dbReference type="PANTHER" id="PTHR23240">
    <property type="entry name" value="DNA CROSS-LINK REPAIR PROTEIN PSO2/SNM1-RELATED"/>
    <property type="match status" value="1"/>
</dbReference>
<evidence type="ECO:0000259" key="14">
    <source>
        <dbReference type="Pfam" id="PF07522"/>
    </source>
</evidence>
<dbReference type="Gene3D" id="3.40.50.12650">
    <property type="match status" value="1"/>
</dbReference>
<feature type="region of interest" description="Disordered" evidence="13">
    <location>
        <begin position="469"/>
        <end position="501"/>
    </location>
</feature>
<dbReference type="InterPro" id="IPR036866">
    <property type="entry name" value="RibonucZ/Hydroxyglut_hydro"/>
</dbReference>
<feature type="domain" description="DNA repair metallo-beta-lactamase" evidence="14">
    <location>
        <begin position="192"/>
        <end position="297"/>
    </location>
</feature>
<feature type="region of interest" description="Disordered" evidence="13">
    <location>
        <begin position="798"/>
        <end position="830"/>
    </location>
</feature>
<evidence type="ECO:0000256" key="6">
    <source>
        <dbReference type="ARBA" id="ARBA00022801"/>
    </source>
</evidence>
<comment type="similarity">
    <text evidence="2">Belongs to the DNA repair metallo-beta-lactamase (DRMBL) family.</text>
</comment>
<keyword evidence="5" id="KW-0227">DNA damage</keyword>
<evidence type="ECO:0000256" key="12">
    <source>
        <dbReference type="ARBA" id="ARBA00042677"/>
    </source>
</evidence>
<evidence type="ECO:0000256" key="7">
    <source>
        <dbReference type="ARBA" id="ARBA00022839"/>
    </source>
</evidence>
<dbReference type="GO" id="GO:0006303">
    <property type="term" value="P:double-strand break repair via nonhomologous end joining"/>
    <property type="evidence" value="ECO:0007669"/>
    <property type="project" value="TreeGrafter"/>
</dbReference>
<keyword evidence="7" id="KW-0269">Exonuclease</keyword>
<dbReference type="AlphaFoldDB" id="A0A4Y2RRH6"/>
<feature type="non-terminal residue" evidence="15">
    <location>
        <position position="1"/>
    </location>
</feature>
<evidence type="ECO:0000256" key="2">
    <source>
        <dbReference type="ARBA" id="ARBA00010304"/>
    </source>
</evidence>
<dbReference type="EMBL" id="BGPR01017972">
    <property type="protein sequence ID" value="GBN77869.1"/>
    <property type="molecule type" value="Genomic_DNA"/>
</dbReference>
<dbReference type="PANTHER" id="PTHR23240:SF8">
    <property type="entry name" value="PROTEIN ARTEMIS"/>
    <property type="match status" value="1"/>
</dbReference>
<keyword evidence="8" id="KW-0233">DNA recombination</keyword>
<dbReference type="GO" id="GO:0003684">
    <property type="term" value="F:damaged DNA binding"/>
    <property type="evidence" value="ECO:0007669"/>
    <property type="project" value="TreeGrafter"/>
</dbReference>
<reference evidence="15 16" key="1">
    <citation type="journal article" date="2019" name="Sci. Rep.">
        <title>Orb-weaving spider Araneus ventricosus genome elucidates the spidroin gene catalogue.</title>
        <authorList>
            <person name="Kono N."/>
            <person name="Nakamura H."/>
            <person name="Ohtoshi R."/>
            <person name="Moran D.A.P."/>
            <person name="Shinohara A."/>
            <person name="Yoshida Y."/>
            <person name="Fujiwara M."/>
            <person name="Mori M."/>
            <person name="Tomita M."/>
            <person name="Arakawa K."/>
        </authorList>
    </citation>
    <scope>NUCLEOTIDE SEQUENCE [LARGE SCALE GENOMIC DNA]</scope>
</reference>
<feature type="compositionally biased region" description="Acidic residues" evidence="13">
    <location>
        <begin position="1023"/>
        <end position="1036"/>
    </location>
</feature>
<dbReference type="InterPro" id="IPR011084">
    <property type="entry name" value="DRMBL"/>
</dbReference>
<dbReference type="Pfam" id="PF07522">
    <property type="entry name" value="DRMBL"/>
    <property type="match status" value="1"/>
</dbReference>
<evidence type="ECO:0000256" key="10">
    <source>
        <dbReference type="ARBA" id="ARBA00023242"/>
    </source>
</evidence>
<evidence type="ECO:0000256" key="8">
    <source>
        <dbReference type="ARBA" id="ARBA00023172"/>
    </source>
</evidence>
<keyword evidence="6" id="KW-0378">Hydrolase</keyword>
<keyword evidence="16" id="KW-1185">Reference proteome</keyword>
<dbReference type="GO" id="GO:0006310">
    <property type="term" value="P:DNA recombination"/>
    <property type="evidence" value="ECO:0007669"/>
    <property type="project" value="UniProtKB-KW"/>
</dbReference>
<proteinExistence type="inferred from homology"/>
<feature type="region of interest" description="Disordered" evidence="13">
    <location>
        <begin position="999"/>
        <end position="1036"/>
    </location>
</feature>
<dbReference type="GO" id="GO:0036297">
    <property type="term" value="P:interstrand cross-link repair"/>
    <property type="evidence" value="ECO:0007669"/>
    <property type="project" value="TreeGrafter"/>
</dbReference>
<accession>A0A4Y2RRH6</accession>
<dbReference type="Gene3D" id="3.60.15.10">
    <property type="entry name" value="Ribonuclease Z/Hydroxyacylglutathione hydrolase-like"/>
    <property type="match status" value="1"/>
</dbReference>
<dbReference type="GO" id="GO:0004519">
    <property type="term" value="F:endonuclease activity"/>
    <property type="evidence" value="ECO:0007669"/>
    <property type="project" value="UniProtKB-KW"/>
</dbReference>
<evidence type="ECO:0000256" key="13">
    <source>
        <dbReference type="SAM" id="MobiDB-lite"/>
    </source>
</evidence>
<keyword evidence="4" id="KW-0255">Endonuclease</keyword>
<evidence type="ECO:0000256" key="3">
    <source>
        <dbReference type="ARBA" id="ARBA00022722"/>
    </source>
</evidence>
<protein>
    <recommendedName>
        <fullName evidence="11">Protein artemis</fullName>
    </recommendedName>
    <alternativeName>
        <fullName evidence="12">DNA cross-link repair 1C protein</fullName>
    </alternativeName>
</protein>
<organism evidence="15 16">
    <name type="scientific">Araneus ventricosus</name>
    <name type="common">Orbweaver spider</name>
    <name type="synonym">Epeira ventricosa</name>
    <dbReference type="NCBI Taxonomy" id="182803"/>
    <lineage>
        <taxon>Eukaryota</taxon>
        <taxon>Metazoa</taxon>
        <taxon>Ecdysozoa</taxon>
        <taxon>Arthropoda</taxon>
        <taxon>Chelicerata</taxon>
        <taxon>Arachnida</taxon>
        <taxon>Araneae</taxon>
        <taxon>Araneomorphae</taxon>
        <taxon>Entelegynae</taxon>
        <taxon>Araneoidea</taxon>
        <taxon>Araneidae</taxon>
        <taxon>Araneus</taxon>
    </lineage>
</organism>
<comment type="caution">
    <text evidence="15">The sequence shown here is derived from an EMBL/GenBank/DDBJ whole genome shotgun (WGS) entry which is preliminary data.</text>
</comment>
<comment type="subcellular location">
    <subcellularLocation>
        <location evidence="1">Nucleus</location>
    </subcellularLocation>
</comment>
<evidence type="ECO:0000256" key="4">
    <source>
        <dbReference type="ARBA" id="ARBA00022759"/>
    </source>
</evidence>
<evidence type="ECO:0000256" key="11">
    <source>
        <dbReference type="ARBA" id="ARBA00039759"/>
    </source>
</evidence>
<sequence>YFSKIYVSEVSKHLLENSDSYCYLAKYLESIPLEQPKIIAIPNKDGEILSRVTVTLVAAGHCLGSVMIYIEGENGRILYTGDFRLPVGDAARLVNLHDEEGRLKPLDALYVDTTFCKEHYLYFPTREQGLEAVISLVGPWLAKGPDHIISLICSAKYNYEFVFVELFKKFHQKIHISEERLRQYRGIKIIEDAVTTVETESRIHACKKDKKNGETFYVIAAPCGYYTEDGKPIKVKYIKLCAMSFKHGAADGGKLQMYISKDKMHKVCFSTHSSLSEVRDLVSYLKPKIVYPNVVQGQTVEEILELINATPHQDLSSPELKFSISPLGDLRNMTPDDKCTTISSNSLPFYDEYYRIPVQNQTSCDQLARVYSANKKEEVIDSKKINGMSFQMKSDTLDLADSSSTAIKSKVVDEENEAIINSGNAEKTSEVSLHNESDKCELLNAVDNSSAAVKSKSCDTSPLKWKFPSLSSDDENCDPNSSYDSSKDKSESETTYATSEEQDLKVPDLDCDFKIPNSVSTKIATPNNGSSRCQYAEETNQFFRKGFTEKNAHSNNTTSITYFVHNIINSPDKDFDVYAKKLMSGTDSAVIKEIRDDVVNSEDCSKTINYRFINKNDVNSQEEMRFVKSAGEISGNDSCPVSKNILLRKASTMDSENFSVGCQKSGSCRNQENSTECKMQTSQDIQPWQCNKLPIEISDDENLDSSTDLEVVFTQISKKSSNLNNSRHKNFVKGNISSDNISNFSNSSKLDLVKGQMTKAPSFNENSIFSKKTLSTGNVGQNLNHFNEQIDKSHNENVEYASSKSKSFSGKSDSTGRYQNDLRTKGNSISSQSSQNFFIRKISQDLGSNLNEEENRFVRKLLPDLSSRMFSHKLPDISASKYERNHTKLKSNKTSNTIYTLSKSSNRSQNSHKGIELVDLLSSDDSVESSPPKFLKPKHDTFSMNSKLISKNSKMSSNQNISNWDIVDSSSDVEVLDDSPSLLVPTYTKKNSNDLFLSSGGTKRKCTESSDVPAQKSPKLEEENSPDIFDGDYDSESTPEDILLTTNYNAILHLNRNSGEM</sequence>
<dbReference type="OrthoDB" id="262529at2759"/>
<evidence type="ECO:0000313" key="16">
    <source>
        <dbReference type="Proteomes" id="UP000499080"/>
    </source>
</evidence>